<organism evidence="1 2">
    <name type="scientific">Vagococcus zengguangii</name>
    <dbReference type="NCBI Taxonomy" id="2571750"/>
    <lineage>
        <taxon>Bacteria</taxon>
        <taxon>Bacillati</taxon>
        <taxon>Bacillota</taxon>
        <taxon>Bacilli</taxon>
        <taxon>Lactobacillales</taxon>
        <taxon>Enterococcaceae</taxon>
        <taxon>Vagococcus</taxon>
    </lineage>
</organism>
<dbReference type="OrthoDB" id="1649074at2"/>
<dbReference type="SUPFAM" id="SSF158504">
    <property type="entry name" value="BH2638-like"/>
    <property type="match status" value="1"/>
</dbReference>
<dbReference type="Proteomes" id="UP000298615">
    <property type="component" value="Chromosome"/>
</dbReference>
<gene>
    <name evidence="1" type="ORF">FA707_01455</name>
</gene>
<sequence length="90" mass="10618">MSENYSYPLNVDWSHEEITKVVTMWAMLEEVYERGVDIEQLQAAYRDFKSVVKSIGEERTLGRHYEELSGYSLYRVMQQAKTMTKGKVKM</sequence>
<protein>
    <submittedName>
        <fullName evidence="1">UPF0223 family protein</fullName>
    </submittedName>
</protein>
<dbReference type="PIRSF" id="PIRSF037260">
    <property type="entry name" value="UPF0223"/>
    <property type="match status" value="1"/>
</dbReference>
<dbReference type="EMBL" id="CP039712">
    <property type="protein sequence ID" value="QCI85712.1"/>
    <property type="molecule type" value="Genomic_DNA"/>
</dbReference>
<reference evidence="1 2" key="1">
    <citation type="submission" date="2019-04" db="EMBL/GenBank/DDBJ databases">
        <title>Vagococcus sp. nov., isolated from faeces of yaks (Bos grunniens).</title>
        <authorList>
            <person name="Ge Y."/>
        </authorList>
    </citation>
    <scope>NUCLEOTIDE SEQUENCE [LARGE SCALE GENOMIC DNA]</scope>
    <source>
        <strain evidence="1 2">MN-17</strain>
    </source>
</reference>
<keyword evidence="2" id="KW-1185">Reference proteome</keyword>
<dbReference type="AlphaFoldDB" id="A0A4D7CSN6"/>
<dbReference type="Pfam" id="PF05256">
    <property type="entry name" value="UPF0223"/>
    <property type="match status" value="1"/>
</dbReference>
<evidence type="ECO:0000313" key="1">
    <source>
        <dbReference type="EMBL" id="QCI85712.1"/>
    </source>
</evidence>
<dbReference type="NCBIfam" id="NF003353">
    <property type="entry name" value="PRK04387.1"/>
    <property type="match status" value="1"/>
</dbReference>
<name>A0A4D7CSN6_9ENTE</name>
<accession>A0A4D7CSN6</accession>
<dbReference type="InterPro" id="IPR023324">
    <property type="entry name" value="BH2638-like_sf"/>
</dbReference>
<proteinExistence type="predicted"/>
<dbReference type="InterPro" id="IPR007920">
    <property type="entry name" value="UPF0223"/>
</dbReference>
<dbReference type="KEGG" id="vao:FA707_01455"/>
<evidence type="ECO:0000313" key="2">
    <source>
        <dbReference type="Proteomes" id="UP000298615"/>
    </source>
</evidence>
<dbReference type="Gene3D" id="1.10.220.80">
    <property type="entry name" value="BH2638-like"/>
    <property type="match status" value="1"/>
</dbReference>
<dbReference type="RefSeq" id="WP_136952557.1">
    <property type="nucleotide sequence ID" value="NZ_CP039712.1"/>
</dbReference>